<evidence type="ECO:0000256" key="2">
    <source>
        <dbReference type="ARBA" id="ARBA00034247"/>
    </source>
</evidence>
<accession>A0ABV3TWF5</accession>
<dbReference type="InterPro" id="IPR000160">
    <property type="entry name" value="GGDEF_dom"/>
</dbReference>
<dbReference type="SMART" id="SM00267">
    <property type="entry name" value="GGDEF"/>
    <property type="match status" value="1"/>
</dbReference>
<dbReference type="PANTHER" id="PTHR45138">
    <property type="entry name" value="REGULATORY COMPONENTS OF SENSORY TRANSDUCTION SYSTEM"/>
    <property type="match status" value="1"/>
</dbReference>
<dbReference type="GO" id="GO:0052621">
    <property type="term" value="F:diguanylate cyclase activity"/>
    <property type="evidence" value="ECO:0007669"/>
    <property type="project" value="UniProtKB-EC"/>
</dbReference>
<protein>
    <recommendedName>
        <fullName evidence="1">diguanylate cyclase</fullName>
        <ecNumber evidence="1">2.7.7.65</ecNumber>
    </recommendedName>
</protein>
<keyword evidence="4" id="KW-0548">Nucleotidyltransferase</keyword>
<proteinExistence type="predicted"/>
<sequence>MDSLSNQQVQKVILELDQALSSHEQWYKNLQRVLISHTAPEPSDLKNDAHLHCDFGQWYTSPHVQFLQENPLFISLGKAHEKMHRRARHLIQRISDGLPILVRDWDPFDDSIVKMRVKIQALREEFAAVVQNRDPLTEAKTRARLLTELCEQQALVQRGKQLCVIAMVDLDHFKRINDEYGHAAGDIVLVSTVKQLKSHLRAYDRIYRYGGEEFIICMPSTSVEQSREVIERMRVAIAAQHFDFGKAHVTASFGVSVLRASRTVEESIHCADKAMYRAKTAGRNRVELDPE</sequence>
<dbReference type="RefSeq" id="WP_368376046.1">
    <property type="nucleotide sequence ID" value="NZ_JBFRYB010000001.1"/>
</dbReference>
<dbReference type="PANTHER" id="PTHR45138:SF9">
    <property type="entry name" value="DIGUANYLATE CYCLASE DGCM-RELATED"/>
    <property type="match status" value="1"/>
</dbReference>
<dbReference type="InterPro" id="IPR050469">
    <property type="entry name" value="Diguanylate_Cyclase"/>
</dbReference>
<dbReference type="InterPro" id="IPR025991">
    <property type="entry name" value="Chemoreceptor_zinc-bind_dom"/>
</dbReference>
<dbReference type="Gene3D" id="1.20.120.30">
    <property type="entry name" value="Aspartate receptor, ligand-binding domain"/>
    <property type="match status" value="1"/>
</dbReference>
<dbReference type="SUPFAM" id="SSF55073">
    <property type="entry name" value="Nucleotide cyclase"/>
    <property type="match status" value="1"/>
</dbReference>
<dbReference type="Proteomes" id="UP001557484">
    <property type="component" value="Unassembled WGS sequence"/>
</dbReference>
<evidence type="ECO:0000313" key="4">
    <source>
        <dbReference type="EMBL" id="MEX1665956.1"/>
    </source>
</evidence>
<dbReference type="EMBL" id="JBFRYB010000001">
    <property type="protein sequence ID" value="MEX1665956.1"/>
    <property type="molecule type" value="Genomic_DNA"/>
</dbReference>
<comment type="catalytic activity">
    <reaction evidence="2">
        <text>2 GTP = 3',3'-c-di-GMP + 2 diphosphate</text>
        <dbReference type="Rhea" id="RHEA:24898"/>
        <dbReference type="ChEBI" id="CHEBI:33019"/>
        <dbReference type="ChEBI" id="CHEBI:37565"/>
        <dbReference type="ChEBI" id="CHEBI:58805"/>
        <dbReference type="EC" id="2.7.7.65"/>
    </reaction>
</comment>
<dbReference type="Gene3D" id="3.30.70.270">
    <property type="match status" value="1"/>
</dbReference>
<feature type="domain" description="GGDEF" evidence="3">
    <location>
        <begin position="161"/>
        <end position="291"/>
    </location>
</feature>
<dbReference type="EC" id="2.7.7.65" evidence="1"/>
<dbReference type="InterPro" id="IPR029787">
    <property type="entry name" value="Nucleotide_cyclase"/>
</dbReference>
<organism evidence="4 5">
    <name type="scientific">Zhongshania arctica</name>
    <dbReference type="NCBI Taxonomy" id="3238302"/>
    <lineage>
        <taxon>Bacteria</taxon>
        <taxon>Pseudomonadati</taxon>
        <taxon>Pseudomonadota</taxon>
        <taxon>Gammaproteobacteria</taxon>
        <taxon>Cellvibrionales</taxon>
        <taxon>Spongiibacteraceae</taxon>
        <taxon>Zhongshania</taxon>
    </lineage>
</organism>
<evidence type="ECO:0000259" key="3">
    <source>
        <dbReference type="PROSITE" id="PS50887"/>
    </source>
</evidence>
<gene>
    <name evidence="4" type="ORF">AB4875_10685</name>
</gene>
<name>A0ABV3TWF5_9GAMM</name>
<evidence type="ECO:0000313" key="5">
    <source>
        <dbReference type="Proteomes" id="UP001557484"/>
    </source>
</evidence>
<reference evidence="4 5" key="1">
    <citation type="journal article" date="2011" name="Int. J. Syst. Evol. Microbiol.">
        <title>Zhongshania antarctica gen. nov., sp. nov. and Zhongshania guokunii sp. nov., gammaproteobacteria respectively isolated from coastal attached (fast) ice and surface seawater of the Antarctic.</title>
        <authorList>
            <person name="Li H.J."/>
            <person name="Zhang X.Y."/>
            <person name="Chen C.X."/>
            <person name="Zhang Y.J."/>
            <person name="Gao Z.M."/>
            <person name="Yu Y."/>
            <person name="Chen X.L."/>
            <person name="Chen B."/>
            <person name="Zhang Y.Z."/>
        </authorList>
    </citation>
    <scope>NUCLEOTIDE SEQUENCE [LARGE SCALE GENOMIC DNA]</scope>
    <source>
        <strain evidence="4 5">R06B22</strain>
    </source>
</reference>
<dbReference type="Pfam" id="PF13682">
    <property type="entry name" value="CZB"/>
    <property type="match status" value="1"/>
</dbReference>
<keyword evidence="4" id="KW-0808">Transferase</keyword>
<dbReference type="InterPro" id="IPR043128">
    <property type="entry name" value="Rev_trsase/Diguanyl_cyclase"/>
</dbReference>
<dbReference type="CDD" id="cd01949">
    <property type="entry name" value="GGDEF"/>
    <property type="match status" value="1"/>
</dbReference>
<dbReference type="NCBIfam" id="TIGR00254">
    <property type="entry name" value="GGDEF"/>
    <property type="match status" value="1"/>
</dbReference>
<evidence type="ECO:0000256" key="1">
    <source>
        <dbReference type="ARBA" id="ARBA00012528"/>
    </source>
</evidence>
<keyword evidence="5" id="KW-1185">Reference proteome</keyword>
<comment type="caution">
    <text evidence="4">The sequence shown here is derived from an EMBL/GenBank/DDBJ whole genome shotgun (WGS) entry which is preliminary data.</text>
</comment>
<dbReference type="PROSITE" id="PS50887">
    <property type="entry name" value="GGDEF"/>
    <property type="match status" value="1"/>
</dbReference>
<dbReference type="Pfam" id="PF00990">
    <property type="entry name" value="GGDEF"/>
    <property type="match status" value="1"/>
</dbReference>
<dbReference type="NCBIfam" id="NF007380">
    <property type="entry name" value="PRK09894.1"/>
    <property type="match status" value="1"/>
</dbReference>